<dbReference type="EMBL" id="CP019948">
    <property type="protein sequence ID" value="ARN80740.1"/>
    <property type="molecule type" value="Genomic_DNA"/>
</dbReference>
<organism evidence="1 2">
    <name type="scientific">Methylocystis bryophila</name>
    <dbReference type="NCBI Taxonomy" id="655015"/>
    <lineage>
        <taxon>Bacteria</taxon>
        <taxon>Pseudomonadati</taxon>
        <taxon>Pseudomonadota</taxon>
        <taxon>Alphaproteobacteria</taxon>
        <taxon>Hyphomicrobiales</taxon>
        <taxon>Methylocystaceae</taxon>
        <taxon>Methylocystis</taxon>
    </lineage>
</organism>
<protein>
    <submittedName>
        <fullName evidence="1">Uncharacterized protein</fullName>
    </submittedName>
</protein>
<name>A0A1W6MT08_9HYPH</name>
<accession>A0A1W6MT08</accession>
<sequence length="79" mass="8536">MTQLRQIDIPERFPTAKVCQLLRGSLGLAAGARAGADYGPISHPIVENKVTELPPRGGMVKARLTPLRSLACLHGSFER</sequence>
<keyword evidence="2" id="KW-1185">Reference proteome</keyword>
<dbReference type="KEGG" id="mbry:B1812_06255"/>
<evidence type="ECO:0000313" key="1">
    <source>
        <dbReference type="EMBL" id="ARN80740.1"/>
    </source>
</evidence>
<reference evidence="1 2" key="1">
    <citation type="submission" date="2017-02" db="EMBL/GenBank/DDBJ databases">
        <authorList>
            <person name="Peterson S.W."/>
        </authorList>
    </citation>
    <scope>NUCLEOTIDE SEQUENCE [LARGE SCALE GENOMIC DNA]</scope>
    <source>
        <strain evidence="1 2">S285</strain>
    </source>
</reference>
<proteinExistence type="predicted"/>
<dbReference type="AlphaFoldDB" id="A0A1W6MT08"/>
<gene>
    <name evidence="1" type="ORF">B1812_06255</name>
</gene>
<dbReference type="Proteomes" id="UP000193978">
    <property type="component" value="Chromosome"/>
</dbReference>
<evidence type="ECO:0000313" key="2">
    <source>
        <dbReference type="Proteomes" id="UP000193978"/>
    </source>
</evidence>